<evidence type="ECO:0000313" key="1">
    <source>
        <dbReference type="EMBL" id="JAE16328.1"/>
    </source>
</evidence>
<proteinExistence type="predicted"/>
<reference evidence="1" key="1">
    <citation type="submission" date="2014-09" db="EMBL/GenBank/DDBJ databases">
        <authorList>
            <person name="Magalhaes I.L.F."/>
            <person name="Oliveira U."/>
            <person name="Santos F.R."/>
            <person name="Vidigal T.H.D.A."/>
            <person name="Brescovit A.D."/>
            <person name="Santos A.J."/>
        </authorList>
    </citation>
    <scope>NUCLEOTIDE SEQUENCE</scope>
    <source>
        <tissue evidence="1">Shoot tissue taken approximately 20 cm above the soil surface</tissue>
    </source>
</reference>
<dbReference type="AlphaFoldDB" id="A0A0A9G6K8"/>
<reference evidence="1" key="2">
    <citation type="journal article" date="2015" name="Data Brief">
        <title>Shoot transcriptome of the giant reed, Arundo donax.</title>
        <authorList>
            <person name="Barrero R.A."/>
            <person name="Guerrero F.D."/>
            <person name="Moolhuijzen P."/>
            <person name="Goolsby J.A."/>
            <person name="Tidwell J."/>
            <person name="Bellgard S.E."/>
            <person name="Bellgard M.I."/>
        </authorList>
    </citation>
    <scope>NUCLEOTIDE SEQUENCE</scope>
    <source>
        <tissue evidence="1">Shoot tissue taken approximately 20 cm above the soil surface</tissue>
    </source>
</reference>
<organism evidence="1">
    <name type="scientific">Arundo donax</name>
    <name type="common">Giant reed</name>
    <name type="synonym">Donax arundinaceus</name>
    <dbReference type="NCBI Taxonomy" id="35708"/>
    <lineage>
        <taxon>Eukaryota</taxon>
        <taxon>Viridiplantae</taxon>
        <taxon>Streptophyta</taxon>
        <taxon>Embryophyta</taxon>
        <taxon>Tracheophyta</taxon>
        <taxon>Spermatophyta</taxon>
        <taxon>Magnoliopsida</taxon>
        <taxon>Liliopsida</taxon>
        <taxon>Poales</taxon>
        <taxon>Poaceae</taxon>
        <taxon>PACMAD clade</taxon>
        <taxon>Arundinoideae</taxon>
        <taxon>Arundineae</taxon>
        <taxon>Arundo</taxon>
    </lineage>
</organism>
<protein>
    <submittedName>
        <fullName evidence="1">Uncharacterized protein</fullName>
    </submittedName>
</protein>
<dbReference type="EMBL" id="GBRH01181568">
    <property type="protein sequence ID" value="JAE16328.1"/>
    <property type="molecule type" value="Transcribed_RNA"/>
</dbReference>
<name>A0A0A9G6K8_ARUDO</name>
<sequence length="23" mass="2655">MFTPCRTVHKHHMKCVATATKIN</sequence>
<accession>A0A0A9G6K8</accession>